<dbReference type="SUPFAM" id="SSF50978">
    <property type="entry name" value="WD40 repeat-like"/>
    <property type="match status" value="1"/>
</dbReference>
<keyword evidence="1 3" id="KW-0853">WD repeat</keyword>
<dbReference type="InterPro" id="IPR051179">
    <property type="entry name" value="WD_repeat_multifunction"/>
</dbReference>
<reference evidence="5" key="1">
    <citation type="submission" date="2021-01" db="EMBL/GenBank/DDBJ databases">
        <authorList>
            <person name="Corre E."/>
            <person name="Pelletier E."/>
            <person name="Niang G."/>
            <person name="Scheremetjew M."/>
            <person name="Finn R."/>
            <person name="Kale V."/>
            <person name="Holt S."/>
            <person name="Cochrane G."/>
            <person name="Meng A."/>
            <person name="Brown T."/>
            <person name="Cohen L."/>
        </authorList>
    </citation>
    <scope>NUCLEOTIDE SEQUENCE</scope>
    <source>
        <strain evidence="5">S3</strain>
    </source>
</reference>
<sequence length="278" mass="30916">MIWLMNGATGDYLACFSGHENDVLEAQFTPANGGKTILSASADMTMRLWSPKQHECLRVIKAPNTKTPWHEDAINTFALHPTRPVVVSGDLSGKVFLSNYNTGEIAGCLGQHGESVESIDFCPSDVMDFCVSVGMDTNINIYNIKEHKLRQKVTIGDSEYGGFTKVKFSAVDPNMLYAASTQGYISIIDVRNGSCVRTYRGHAAPINDFLEVVEHKILVTAGDDFQCNVYDLTQEPKSLEIEKQKEEMQKEFDENLKKIAEEKGESGDKEGDEEMKKE</sequence>
<evidence type="ECO:0000256" key="1">
    <source>
        <dbReference type="ARBA" id="ARBA00022574"/>
    </source>
</evidence>
<proteinExistence type="predicted"/>
<gene>
    <name evidence="5" type="ORF">SINC0208_LOCUS1336</name>
    <name evidence="6" type="ORF">SINC0208_LOCUS1338</name>
</gene>
<organism evidence="5">
    <name type="scientific">Strombidium inclinatum</name>
    <dbReference type="NCBI Taxonomy" id="197538"/>
    <lineage>
        <taxon>Eukaryota</taxon>
        <taxon>Sar</taxon>
        <taxon>Alveolata</taxon>
        <taxon>Ciliophora</taxon>
        <taxon>Intramacronucleata</taxon>
        <taxon>Spirotrichea</taxon>
        <taxon>Oligotrichia</taxon>
        <taxon>Strombidiidae</taxon>
        <taxon>Strombidium</taxon>
    </lineage>
</organism>
<evidence type="ECO:0000256" key="4">
    <source>
        <dbReference type="SAM" id="MobiDB-lite"/>
    </source>
</evidence>
<dbReference type="Pfam" id="PF00400">
    <property type="entry name" value="WD40"/>
    <property type="match status" value="2"/>
</dbReference>
<protein>
    <submittedName>
        <fullName evidence="5">Uncharacterized protein</fullName>
    </submittedName>
</protein>
<feature type="region of interest" description="Disordered" evidence="4">
    <location>
        <begin position="243"/>
        <end position="278"/>
    </location>
</feature>
<dbReference type="InterPro" id="IPR036322">
    <property type="entry name" value="WD40_repeat_dom_sf"/>
</dbReference>
<dbReference type="Gene3D" id="2.130.10.10">
    <property type="entry name" value="YVTN repeat-like/Quinoprotein amine dehydrogenase"/>
    <property type="match status" value="2"/>
</dbReference>
<dbReference type="PROSITE" id="PS50294">
    <property type="entry name" value="WD_REPEATS_REGION"/>
    <property type="match status" value="1"/>
</dbReference>
<evidence type="ECO:0000313" key="6">
    <source>
        <dbReference type="EMBL" id="CAE0320757.1"/>
    </source>
</evidence>
<dbReference type="AlphaFoldDB" id="A0A7S3IEQ6"/>
<dbReference type="EMBL" id="HBIH01003238">
    <property type="protein sequence ID" value="CAE0320757.1"/>
    <property type="molecule type" value="Transcribed_RNA"/>
</dbReference>
<evidence type="ECO:0000256" key="2">
    <source>
        <dbReference type="ARBA" id="ARBA00022737"/>
    </source>
</evidence>
<dbReference type="PANTHER" id="PTHR19857:SF8">
    <property type="entry name" value="ANGIO-ASSOCIATED MIGRATORY CELL PROTEIN"/>
    <property type="match status" value="1"/>
</dbReference>
<name>A0A7S3IEQ6_9SPIT</name>
<evidence type="ECO:0000256" key="3">
    <source>
        <dbReference type="PROSITE-ProRule" id="PRU00221"/>
    </source>
</evidence>
<dbReference type="InterPro" id="IPR001680">
    <property type="entry name" value="WD40_rpt"/>
</dbReference>
<dbReference type="PROSITE" id="PS50082">
    <property type="entry name" value="WD_REPEATS_2"/>
    <property type="match status" value="1"/>
</dbReference>
<dbReference type="PANTHER" id="PTHR19857">
    <property type="entry name" value="MITOCHONDRIAL DIVISION PROTEIN 1-RELATED"/>
    <property type="match status" value="1"/>
</dbReference>
<dbReference type="EMBL" id="HBIH01003236">
    <property type="protein sequence ID" value="CAE0320755.1"/>
    <property type="molecule type" value="Transcribed_RNA"/>
</dbReference>
<keyword evidence="2" id="KW-0677">Repeat</keyword>
<accession>A0A7S3IEQ6</accession>
<feature type="repeat" description="WD" evidence="3">
    <location>
        <begin position="16"/>
        <end position="59"/>
    </location>
</feature>
<evidence type="ECO:0000313" key="5">
    <source>
        <dbReference type="EMBL" id="CAE0320755.1"/>
    </source>
</evidence>
<dbReference type="InterPro" id="IPR015943">
    <property type="entry name" value="WD40/YVTN_repeat-like_dom_sf"/>
</dbReference>
<dbReference type="SMART" id="SM00320">
    <property type="entry name" value="WD40"/>
    <property type="match status" value="5"/>
</dbReference>